<feature type="compositionally biased region" description="Polar residues" evidence="1">
    <location>
        <begin position="80"/>
        <end position="99"/>
    </location>
</feature>
<dbReference type="EMBL" id="NMWV01000011">
    <property type="protein sequence ID" value="PLS24987.1"/>
    <property type="molecule type" value="Genomic_DNA"/>
</dbReference>
<evidence type="ECO:0000313" key="2">
    <source>
        <dbReference type="EMBL" id="PLS24987.1"/>
    </source>
</evidence>
<keyword evidence="5" id="KW-1185">Reference proteome</keyword>
<evidence type="ECO:0000313" key="5">
    <source>
        <dbReference type="Proteomes" id="UP000663067"/>
    </source>
</evidence>
<accession>A0A2N5IST6</accession>
<evidence type="ECO:0000313" key="3">
    <source>
        <dbReference type="EMBL" id="QSY58625.1"/>
    </source>
</evidence>
<reference evidence="3 5" key="2">
    <citation type="submission" date="2021-03" db="EMBL/GenBank/DDBJ databases">
        <title>Genome sequencing of Bifidobacterium imperatoris JCM 32708.</title>
        <authorList>
            <person name="Kim J."/>
        </authorList>
    </citation>
    <scope>NUCLEOTIDE SEQUENCE [LARGE SCALE GENOMIC DNA]</scope>
    <source>
        <strain evidence="3 5">JCM 32708</strain>
    </source>
</reference>
<name>A0A2N5IST6_9BIFI</name>
<feature type="region of interest" description="Disordered" evidence="1">
    <location>
        <begin position="113"/>
        <end position="135"/>
    </location>
</feature>
<feature type="region of interest" description="Disordered" evidence="1">
    <location>
        <begin position="76"/>
        <end position="99"/>
    </location>
</feature>
<evidence type="ECO:0000256" key="1">
    <source>
        <dbReference type="SAM" id="MobiDB-lite"/>
    </source>
</evidence>
<dbReference type="Proteomes" id="UP000663067">
    <property type="component" value="Chromosome"/>
</dbReference>
<sequence>MADSDATEEQPFATVADLEKRWYGRTFTGTDKEDHVKVLLEDASDLIRQYPGHKRCTTATLRRICCAVARRTLENEESDLNSNVTNMSETVGPVSQSYTFGNSGADMRLWPSEEKELGVGRQQAWSYDPFEGAKP</sequence>
<dbReference type="EMBL" id="CP071591">
    <property type="protein sequence ID" value="QSY58625.1"/>
    <property type="molecule type" value="Genomic_DNA"/>
</dbReference>
<organism evidence="2 4">
    <name type="scientific">Bifidobacterium imperatoris</name>
    <dbReference type="NCBI Taxonomy" id="2020965"/>
    <lineage>
        <taxon>Bacteria</taxon>
        <taxon>Bacillati</taxon>
        <taxon>Actinomycetota</taxon>
        <taxon>Actinomycetes</taxon>
        <taxon>Bifidobacteriales</taxon>
        <taxon>Bifidobacteriaceae</taxon>
        <taxon>Bifidobacterium</taxon>
    </lineage>
</organism>
<dbReference type="AlphaFoldDB" id="A0A2N5IST6"/>
<protein>
    <recommendedName>
        <fullName evidence="6">Phage protein Gp19/Gp15/Gp42</fullName>
    </recommendedName>
</protein>
<dbReference type="RefSeq" id="WP_101625604.1">
    <property type="nucleotide sequence ID" value="NZ_CP071591.1"/>
</dbReference>
<gene>
    <name evidence="3" type="ORF">BLI708_05030</name>
    <name evidence="2" type="ORF">Tam1G_0843</name>
</gene>
<reference evidence="2 4" key="1">
    <citation type="submission" date="2017-07" db="EMBL/GenBank/DDBJ databases">
        <title>Bifidobacterium novel species.</title>
        <authorList>
            <person name="Lugli G.A."/>
            <person name="Milani C."/>
            <person name="Duranti S."/>
            <person name="Mangifesta M."/>
        </authorList>
    </citation>
    <scope>NUCLEOTIDE SEQUENCE [LARGE SCALE GENOMIC DNA]</scope>
    <source>
        <strain evidence="2 4">45</strain>
    </source>
</reference>
<dbReference type="Proteomes" id="UP000234855">
    <property type="component" value="Unassembled WGS sequence"/>
</dbReference>
<evidence type="ECO:0008006" key="6">
    <source>
        <dbReference type="Google" id="ProtNLM"/>
    </source>
</evidence>
<evidence type="ECO:0000313" key="4">
    <source>
        <dbReference type="Proteomes" id="UP000234855"/>
    </source>
</evidence>
<proteinExistence type="predicted"/>